<evidence type="ECO:0008006" key="3">
    <source>
        <dbReference type="Google" id="ProtNLM"/>
    </source>
</evidence>
<dbReference type="KEGG" id="ptm:GSPATT00033032001"/>
<dbReference type="Proteomes" id="UP000000600">
    <property type="component" value="Unassembled WGS sequence"/>
</dbReference>
<dbReference type="HOGENOM" id="CLU_2351157_0_0_1"/>
<dbReference type="AlphaFoldDB" id="A0BXB2"/>
<keyword evidence="2" id="KW-1185">Reference proteome</keyword>
<sequence length="97" mass="11686">MNQRSWWLSHHAISRVANIFTSLQYNYNNKSVMSRIIRVVKTGAAYISSLIHTFQYCSDKCLKQSLMQEQQMDVYRFLHTRHRFIIIQYLYPLLVQL</sequence>
<dbReference type="EMBL" id="CT868024">
    <property type="protein sequence ID" value="CAK63179.1"/>
    <property type="molecule type" value="Genomic_DNA"/>
</dbReference>
<reference evidence="1 2" key="1">
    <citation type="journal article" date="2006" name="Nature">
        <title>Global trends of whole-genome duplications revealed by the ciliate Paramecium tetraurelia.</title>
        <authorList>
            <consortium name="Genoscope"/>
            <person name="Aury J.-M."/>
            <person name="Jaillon O."/>
            <person name="Duret L."/>
            <person name="Noel B."/>
            <person name="Jubin C."/>
            <person name="Porcel B.M."/>
            <person name="Segurens B."/>
            <person name="Daubin V."/>
            <person name="Anthouard V."/>
            <person name="Aiach N."/>
            <person name="Arnaiz O."/>
            <person name="Billaut A."/>
            <person name="Beisson J."/>
            <person name="Blanc I."/>
            <person name="Bouhouche K."/>
            <person name="Camara F."/>
            <person name="Duharcourt S."/>
            <person name="Guigo R."/>
            <person name="Gogendeau D."/>
            <person name="Katinka M."/>
            <person name="Keller A.-M."/>
            <person name="Kissmehl R."/>
            <person name="Klotz C."/>
            <person name="Koll F."/>
            <person name="Le Moue A."/>
            <person name="Lepere C."/>
            <person name="Malinsky S."/>
            <person name="Nowacki M."/>
            <person name="Nowak J.K."/>
            <person name="Plattner H."/>
            <person name="Poulain J."/>
            <person name="Ruiz F."/>
            <person name="Serrano V."/>
            <person name="Zagulski M."/>
            <person name="Dessen P."/>
            <person name="Betermier M."/>
            <person name="Weissenbach J."/>
            <person name="Scarpelli C."/>
            <person name="Schachter V."/>
            <person name="Sperling L."/>
            <person name="Meyer E."/>
            <person name="Cohen J."/>
            <person name="Wincker P."/>
        </authorList>
    </citation>
    <scope>NUCLEOTIDE SEQUENCE [LARGE SCALE GENOMIC DNA]</scope>
    <source>
        <strain evidence="1 2">Stock d4-2</strain>
    </source>
</reference>
<accession>A0BXB2</accession>
<dbReference type="RefSeq" id="XP_001430577.1">
    <property type="nucleotide sequence ID" value="XM_001430540.1"/>
</dbReference>
<protein>
    <recommendedName>
        <fullName evidence="3">SREBP regulating gene protein</fullName>
    </recommendedName>
</protein>
<proteinExistence type="predicted"/>
<organism evidence="1 2">
    <name type="scientific">Paramecium tetraurelia</name>
    <dbReference type="NCBI Taxonomy" id="5888"/>
    <lineage>
        <taxon>Eukaryota</taxon>
        <taxon>Sar</taxon>
        <taxon>Alveolata</taxon>
        <taxon>Ciliophora</taxon>
        <taxon>Intramacronucleata</taxon>
        <taxon>Oligohymenophorea</taxon>
        <taxon>Peniculida</taxon>
        <taxon>Parameciidae</taxon>
        <taxon>Paramecium</taxon>
    </lineage>
</organism>
<dbReference type="InParanoid" id="A0BXB2"/>
<evidence type="ECO:0000313" key="2">
    <source>
        <dbReference type="Proteomes" id="UP000000600"/>
    </source>
</evidence>
<name>A0BXB2_PARTE</name>
<dbReference type="GeneID" id="5016361"/>
<evidence type="ECO:0000313" key="1">
    <source>
        <dbReference type="EMBL" id="CAK63179.1"/>
    </source>
</evidence>
<gene>
    <name evidence="1" type="ORF">GSPATT00033032001</name>
</gene>